<organism evidence="1 2">
    <name type="scientific">Phanerochaete sordida</name>
    <dbReference type="NCBI Taxonomy" id="48140"/>
    <lineage>
        <taxon>Eukaryota</taxon>
        <taxon>Fungi</taxon>
        <taxon>Dikarya</taxon>
        <taxon>Basidiomycota</taxon>
        <taxon>Agaricomycotina</taxon>
        <taxon>Agaricomycetes</taxon>
        <taxon>Polyporales</taxon>
        <taxon>Phanerochaetaceae</taxon>
        <taxon>Phanerochaete</taxon>
    </lineage>
</organism>
<dbReference type="Proteomes" id="UP000703269">
    <property type="component" value="Unassembled WGS sequence"/>
</dbReference>
<accession>A0A9P3GQ68</accession>
<sequence>MADRSITISIRNSTSSALTLVSYNPPQGDWDIIPRDKIPPGETDTFKLGSSDSGVSEGDVTYGTTSGTQFKVSFKCAVGGNTLTATPGAMASVTYNAAGSPLNATVIVLEA</sequence>
<proteinExistence type="predicted"/>
<reference evidence="1 2" key="1">
    <citation type="submission" date="2021-08" db="EMBL/GenBank/DDBJ databases">
        <title>Draft Genome Sequence of Phanerochaete sordida strain YK-624.</title>
        <authorList>
            <person name="Mori T."/>
            <person name="Dohra H."/>
            <person name="Suzuki T."/>
            <person name="Kawagishi H."/>
            <person name="Hirai H."/>
        </authorList>
    </citation>
    <scope>NUCLEOTIDE SEQUENCE [LARGE SCALE GENOMIC DNA]</scope>
    <source>
        <strain evidence="1 2">YK-624</strain>
    </source>
</reference>
<gene>
    <name evidence="1" type="ORF">PsYK624_160080</name>
</gene>
<dbReference type="EMBL" id="BPQB01000118">
    <property type="protein sequence ID" value="GJE99737.1"/>
    <property type="molecule type" value="Genomic_DNA"/>
</dbReference>
<evidence type="ECO:0000313" key="1">
    <source>
        <dbReference type="EMBL" id="GJE99737.1"/>
    </source>
</evidence>
<dbReference type="Gene3D" id="2.60.270.50">
    <property type="match status" value="1"/>
</dbReference>
<name>A0A9P3GQ68_9APHY</name>
<evidence type="ECO:0000313" key="2">
    <source>
        <dbReference type="Proteomes" id="UP000703269"/>
    </source>
</evidence>
<protein>
    <submittedName>
        <fullName evidence="1">Uncharacterized protein</fullName>
    </submittedName>
</protein>
<comment type="caution">
    <text evidence="1">The sequence shown here is derived from an EMBL/GenBank/DDBJ whole genome shotgun (WGS) entry which is preliminary data.</text>
</comment>
<keyword evidence="2" id="KW-1185">Reference proteome</keyword>
<dbReference type="AlphaFoldDB" id="A0A9P3GQ68"/>